<evidence type="ECO:0000313" key="2">
    <source>
        <dbReference type="EMBL" id="MBW4545243.1"/>
    </source>
</evidence>
<dbReference type="EMBL" id="JAHHIF010000014">
    <property type="protein sequence ID" value="MBW4545243.1"/>
    <property type="molecule type" value="Genomic_DNA"/>
</dbReference>
<evidence type="ECO:0000256" key="1">
    <source>
        <dbReference type="SAM" id="MobiDB-lite"/>
    </source>
</evidence>
<gene>
    <name evidence="2" type="ORF">KME25_12470</name>
</gene>
<evidence type="ECO:0000313" key="3">
    <source>
        <dbReference type="Proteomes" id="UP000753908"/>
    </source>
</evidence>
<accession>A0A951PM21</accession>
<dbReference type="AlphaFoldDB" id="A0A951PM21"/>
<name>A0A951PM21_9CYAN</name>
<reference evidence="2" key="2">
    <citation type="journal article" date="2022" name="Microbiol. Resour. Announc.">
        <title>Metagenome Sequencing to Explore Phylogenomics of Terrestrial Cyanobacteria.</title>
        <authorList>
            <person name="Ward R.D."/>
            <person name="Stajich J.E."/>
            <person name="Johansen J.R."/>
            <person name="Huntemann M."/>
            <person name="Clum A."/>
            <person name="Foster B."/>
            <person name="Foster B."/>
            <person name="Roux S."/>
            <person name="Palaniappan K."/>
            <person name="Varghese N."/>
            <person name="Mukherjee S."/>
            <person name="Reddy T.B.K."/>
            <person name="Daum C."/>
            <person name="Copeland A."/>
            <person name="Chen I.A."/>
            <person name="Ivanova N.N."/>
            <person name="Kyrpides N.C."/>
            <person name="Shapiro N."/>
            <person name="Eloe-Fadrosh E.A."/>
            <person name="Pietrasiak N."/>
        </authorList>
    </citation>
    <scope>NUCLEOTIDE SEQUENCE</scope>
    <source>
        <strain evidence="2">CPER-KK1</strain>
    </source>
</reference>
<feature type="region of interest" description="Disordered" evidence="1">
    <location>
        <begin position="1"/>
        <end position="31"/>
    </location>
</feature>
<comment type="caution">
    <text evidence="2">The sequence shown here is derived from an EMBL/GenBank/DDBJ whole genome shotgun (WGS) entry which is preliminary data.</text>
</comment>
<feature type="compositionally biased region" description="Polar residues" evidence="1">
    <location>
        <begin position="14"/>
        <end position="31"/>
    </location>
</feature>
<protein>
    <submittedName>
        <fullName evidence="2">Uncharacterized protein</fullName>
    </submittedName>
</protein>
<organism evidence="2 3">
    <name type="scientific">Symplocastrum torsivum CPER-KK1</name>
    <dbReference type="NCBI Taxonomy" id="450513"/>
    <lineage>
        <taxon>Bacteria</taxon>
        <taxon>Bacillati</taxon>
        <taxon>Cyanobacteriota</taxon>
        <taxon>Cyanophyceae</taxon>
        <taxon>Oscillatoriophycideae</taxon>
        <taxon>Oscillatoriales</taxon>
        <taxon>Microcoleaceae</taxon>
        <taxon>Symplocastrum</taxon>
    </lineage>
</organism>
<sequence length="107" mass="11450">MSVAIAPSVKAETVETTAANPTALSNTPSASERLTPFNLVQQAYRGSFMAQGIPNYRTLSAACQSGRINGSHLIQAAVDGKRLSSDMLSDRTYLFNVNNMLNAINND</sequence>
<reference evidence="2" key="1">
    <citation type="submission" date="2021-05" db="EMBL/GenBank/DDBJ databases">
        <authorList>
            <person name="Pietrasiak N."/>
            <person name="Ward R."/>
            <person name="Stajich J.E."/>
            <person name="Kurbessoian T."/>
        </authorList>
    </citation>
    <scope>NUCLEOTIDE SEQUENCE</scope>
    <source>
        <strain evidence="2">CPER-KK1</strain>
    </source>
</reference>
<dbReference type="Proteomes" id="UP000753908">
    <property type="component" value="Unassembled WGS sequence"/>
</dbReference>
<proteinExistence type="predicted"/>